<dbReference type="RefSeq" id="WP_207881839.1">
    <property type="nucleotide sequence ID" value="NZ_JAFVMF010000012.1"/>
</dbReference>
<dbReference type="PANTHER" id="PTHR32552:SF68">
    <property type="entry name" value="FERRICHROME OUTER MEMBRANE TRANSPORTER_PHAGE RECEPTOR"/>
    <property type="match status" value="1"/>
</dbReference>
<dbReference type="InterPro" id="IPR039426">
    <property type="entry name" value="TonB-dep_rcpt-like"/>
</dbReference>
<accession>A0ABS3LXJ0</accession>
<protein>
    <submittedName>
        <fullName evidence="16">TonB-dependent receptor</fullName>
    </submittedName>
</protein>
<dbReference type="InterPro" id="IPR000531">
    <property type="entry name" value="Beta-barrel_TonB"/>
</dbReference>
<keyword evidence="7" id="KW-0408">Iron</keyword>
<evidence type="ECO:0000256" key="5">
    <source>
        <dbReference type="ARBA" id="ARBA00022692"/>
    </source>
</evidence>
<organism evidence="16 17">
    <name type="scientific">Acetobacter sacchari</name>
    <dbReference type="NCBI Taxonomy" id="2661687"/>
    <lineage>
        <taxon>Bacteria</taxon>
        <taxon>Pseudomonadati</taxon>
        <taxon>Pseudomonadota</taxon>
        <taxon>Alphaproteobacteria</taxon>
        <taxon>Acetobacterales</taxon>
        <taxon>Acetobacteraceae</taxon>
        <taxon>Acetobacter</taxon>
    </lineage>
</organism>
<comment type="caution">
    <text evidence="16">The sequence shown here is derived from an EMBL/GenBank/DDBJ whole genome shotgun (WGS) entry which is preliminary data.</text>
</comment>
<keyword evidence="6 14" id="KW-0732">Signal</keyword>
<keyword evidence="16" id="KW-0675">Receptor</keyword>
<keyword evidence="2 12" id="KW-0813">Transport</keyword>
<keyword evidence="10 12" id="KW-0472">Membrane</keyword>
<evidence type="ECO:0000256" key="11">
    <source>
        <dbReference type="ARBA" id="ARBA00023237"/>
    </source>
</evidence>
<evidence type="ECO:0000256" key="7">
    <source>
        <dbReference type="ARBA" id="ARBA00023004"/>
    </source>
</evidence>
<keyword evidence="17" id="KW-1185">Reference proteome</keyword>
<dbReference type="InterPro" id="IPR036942">
    <property type="entry name" value="Beta-barrel_TonB_sf"/>
</dbReference>
<keyword evidence="8" id="KW-0406">Ion transport</keyword>
<evidence type="ECO:0000256" key="3">
    <source>
        <dbReference type="ARBA" id="ARBA00022452"/>
    </source>
</evidence>
<keyword evidence="11 12" id="KW-0998">Cell outer membrane</keyword>
<dbReference type="InterPro" id="IPR037066">
    <property type="entry name" value="Plug_dom_sf"/>
</dbReference>
<feature type="signal peptide" evidence="14">
    <location>
        <begin position="1"/>
        <end position="29"/>
    </location>
</feature>
<evidence type="ECO:0000256" key="10">
    <source>
        <dbReference type="ARBA" id="ARBA00023136"/>
    </source>
</evidence>
<dbReference type="InterPro" id="IPR011662">
    <property type="entry name" value="Secretin/TonB_short_N"/>
</dbReference>
<evidence type="ECO:0000256" key="2">
    <source>
        <dbReference type="ARBA" id="ARBA00022448"/>
    </source>
</evidence>
<keyword evidence="5 12" id="KW-0812">Transmembrane</keyword>
<dbReference type="Gene3D" id="2.40.170.20">
    <property type="entry name" value="TonB-dependent receptor, beta-barrel domain"/>
    <property type="match status" value="1"/>
</dbReference>
<feature type="chain" id="PRO_5045442995" evidence="14">
    <location>
        <begin position="30"/>
        <end position="803"/>
    </location>
</feature>
<dbReference type="PANTHER" id="PTHR32552">
    <property type="entry name" value="FERRICHROME IRON RECEPTOR-RELATED"/>
    <property type="match status" value="1"/>
</dbReference>
<evidence type="ECO:0000256" key="4">
    <source>
        <dbReference type="ARBA" id="ARBA00022496"/>
    </source>
</evidence>
<evidence type="ECO:0000259" key="15">
    <source>
        <dbReference type="SMART" id="SM00965"/>
    </source>
</evidence>
<evidence type="ECO:0000256" key="14">
    <source>
        <dbReference type="SAM" id="SignalP"/>
    </source>
</evidence>
<dbReference type="InterPro" id="IPR012910">
    <property type="entry name" value="Plug_dom"/>
</dbReference>
<dbReference type="SMART" id="SM00965">
    <property type="entry name" value="STN"/>
    <property type="match status" value="1"/>
</dbReference>
<name>A0ABS3LXJ0_9PROT</name>
<proteinExistence type="inferred from homology"/>
<dbReference type="Pfam" id="PF07715">
    <property type="entry name" value="Plug"/>
    <property type="match status" value="1"/>
</dbReference>
<dbReference type="EMBL" id="JAFVMF010000012">
    <property type="protein sequence ID" value="MBO1360571.1"/>
    <property type="molecule type" value="Genomic_DNA"/>
</dbReference>
<dbReference type="Gene3D" id="2.170.130.10">
    <property type="entry name" value="TonB-dependent receptor, plug domain"/>
    <property type="match status" value="1"/>
</dbReference>
<evidence type="ECO:0000313" key="17">
    <source>
        <dbReference type="Proteomes" id="UP000664771"/>
    </source>
</evidence>
<dbReference type="Proteomes" id="UP000664771">
    <property type="component" value="Unassembled WGS sequence"/>
</dbReference>
<dbReference type="Gene3D" id="3.55.50.30">
    <property type="match status" value="1"/>
</dbReference>
<keyword evidence="3 12" id="KW-1134">Transmembrane beta strand</keyword>
<feature type="domain" description="Secretin/TonB short N-terminal" evidence="15">
    <location>
        <begin position="61"/>
        <end position="112"/>
    </location>
</feature>
<evidence type="ECO:0000256" key="9">
    <source>
        <dbReference type="ARBA" id="ARBA00023077"/>
    </source>
</evidence>
<keyword evidence="4" id="KW-0410">Iron transport</keyword>
<evidence type="ECO:0000313" key="16">
    <source>
        <dbReference type="EMBL" id="MBO1360571.1"/>
    </source>
</evidence>
<dbReference type="SUPFAM" id="SSF56935">
    <property type="entry name" value="Porins"/>
    <property type="match status" value="1"/>
</dbReference>
<evidence type="ECO:0000256" key="12">
    <source>
        <dbReference type="PROSITE-ProRule" id="PRU01360"/>
    </source>
</evidence>
<reference evidence="16 17" key="1">
    <citation type="submission" date="2021-03" db="EMBL/GenBank/DDBJ databases">
        <title>The complete genome sequence of Acetobacter sacchari TBRC 11175.</title>
        <authorList>
            <person name="Charoenyingcharoen P."/>
            <person name="Yukphan P."/>
        </authorList>
    </citation>
    <scope>NUCLEOTIDE SEQUENCE [LARGE SCALE GENOMIC DNA]</scope>
    <source>
        <strain evidence="16 17">TBRC 11175</strain>
    </source>
</reference>
<evidence type="ECO:0000256" key="1">
    <source>
        <dbReference type="ARBA" id="ARBA00004571"/>
    </source>
</evidence>
<sequence>MTLRLLRPRLTLAIILLSCMGTCLQPACAQTDSVGIVLKDFNIPAGALDDTLIAISEQTGTALAYRPELVAGKKAAAVVGRLSTYGAINRALQGTGLQLFRTSAGGLTVQPINILAHPLDTSQETRRTPDSVTALSPAEYLEVRGVVKSFVATNSGSATRTDTSLMDTPQSVSVITRDVITSTQAITVEDTLRRVSGITIGAATGTAGVDTIVARGFTAAVTTDGLNQADSTSSSSGITMPAIGIARIDVLKGADSILAGNSQPGGVVNVVRKRPEEEKTLQVNAQIATFGDGLISADYGGAFTTDKHFMGRFLISGNRAATSYLGYEGKKIGYVAPSLRWKFDATDVTIGYEVNSQRNPPAVTTYLGLAGPVRIGRPLGNRSESNYSNNQTPYFDFTQNLPLGIQLEVKGQYQRTDQIAKIWSYILYNVDGTGAYVAQGQRSKTIAYSGSVTLKKKIITGPVSQNVVANFSYQNSTNIFAGAFGSAYTEAAPLTEVYLPKVRGIPNWAGSPQYTRQNQISLQDQITMFSRFHILASITRAHIRNVISFGYGEPSTPHARTQWLPNIGGVINLTKNINLYANYMRSFNDQSSYRTSANSVAAPSRGKTIEAGVKTEWFSRRLQVSSDIYKASANNTPYSNFPSLYYIISPSGQTTRGVDFNVTGKLFTGLSVIANFSYTNVKKNVSNQMSQFLGKVPKETYSVWATYDIGFRALPGFGIGVGVTGRSGYLGGASGEVSGAKAYRMPSQQSVDLSVFYKKKNISMNLGFKNLLNSKLYGDYAYSNAVQMLLGRTIMLTMTYNDY</sequence>
<evidence type="ECO:0000256" key="6">
    <source>
        <dbReference type="ARBA" id="ARBA00022729"/>
    </source>
</evidence>
<keyword evidence="9 13" id="KW-0798">TonB box</keyword>
<comment type="similarity">
    <text evidence="12 13">Belongs to the TonB-dependent receptor family.</text>
</comment>
<evidence type="ECO:0000256" key="8">
    <source>
        <dbReference type="ARBA" id="ARBA00023065"/>
    </source>
</evidence>
<comment type="subcellular location">
    <subcellularLocation>
        <location evidence="1 12">Cell outer membrane</location>
        <topology evidence="1 12">Multi-pass membrane protein</topology>
    </subcellularLocation>
</comment>
<dbReference type="PROSITE" id="PS52016">
    <property type="entry name" value="TONB_DEPENDENT_REC_3"/>
    <property type="match status" value="1"/>
</dbReference>
<dbReference type="Pfam" id="PF00593">
    <property type="entry name" value="TonB_dep_Rec_b-barrel"/>
    <property type="match status" value="1"/>
</dbReference>
<evidence type="ECO:0000256" key="13">
    <source>
        <dbReference type="RuleBase" id="RU003357"/>
    </source>
</evidence>
<gene>
    <name evidence="16" type="ORF">J2D73_12310</name>
</gene>